<sequence>MIPDQNPAPQTTGGPHAAAEEALRGPGGLRRLLHLYWRFTRPMTLGVRAAVLHPDRGVFLVRHGYVSGWQMPGGGVDAGETIYDAMVRELSEETHIEPVGPAALHGLFFNRYVSNRDHVAVYVVRTFREGAPRAPNAEIREGRFFALDALPTEITRGTRARLAEIVDGAPASPFW</sequence>
<reference evidence="6" key="2">
    <citation type="submission" date="2020-09" db="EMBL/GenBank/DDBJ databases">
        <authorList>
            <person name="Sun Q."/>
            <person name="Zhou Y."/>
        </authorList>
    </citation>
    <scope>NUCLEOTIDE SEQUENCE</scope>
    <source>
        <strain evidence="6">CGMCC 1.12214</strain>
    </source>
</reference>
<dbReference type="Proteomes" id="UP000603912">
    <property type="component" value="Unassembled WGS sequence"/>
</dbReference>
<dbReference type="Gene3D" id="3.90.79.10">
    <property type="entry name" value="Nucleoside Triphosphate Pyrophosphohydrolase"/>
    <property type="match status" value="1"/>
</dbReference>
<evidence type="ECO:0000256" key="3">
    <source>
        <dbReference type="RuleBase" id="RU003476"/>
    </source>
</evidence>
<feature type="region of interest" description="Disordered" evidence="4">
    <location>
        <begin position="1"/>
        <end position="21"/>
    </location>
</feature>
<evidence type="ECO:0000256" key="4">
    <source>
        <dbReference type="SAM" id="MobiDB-lite"/>
    </source>
</evidence>
<comment type="cofactor">
    <cofactor evidence="1">
        <name>Mg(2+)</name>
        <dbReference type="ChEBI" id="CHEBI:18420"/>
    </cofactor>
</comment>
<dbReference type="AlphaFoldDB" id="A0A917IB88"/>
<dbReference type="EMBL" id="BMES01000002">
    <property type="protein sequence ID" value="GGH28784.1"/>
    <property type="molecule type" value="Genomic_DNA"/>
</dbReference>
<comment type="caution">
    <text evidence="6">The sequence shown here is derived from an EMBL/GenBank/DDBJ whole genome shotgun (WGS) entry which is preliminary data.</text>
</comment>
<dbReference type="InterPro" id="IPR020084">
    <property type="entry name" value="NUDIX_hydrolase_CS"/>
</dbReference>
<dbReference type="PRINTS" id="PR00502">
    <property type="entry name" value="NUDIXFAMILY"/>
</dbReference>
<evidence type="ECO:0000256" key="1">
    <source>
        <dbReference type="ARBA" id="ARBA00001946"/>
    </source>
</evidence>
<keyword evidence="7" id="KW-1185">Reference proteome</keyword>
<gene>
    <name evidence="6" type="ORF">GCM10007036_38210</name>
</gene>
<evidence type="ECO:0000259" key="5">
    <source>
        <dbReference type="PROSITE" id="PS51462"/>
    </source>
</evidence>
<feature type="domain" description="Nudix hydrolase" evidence="5">
    <location>
        <begin position="42"/>
        <end position="167"/>
    </location>
</feature>
<dbReference type="GO" id="GO:0016787">
    <property type="term" value="F:hydrolase activity"/>
    <property type="evidence" value="ECO:0007669"/>
    <property type="project" value="UniProtKB-KW"/>
</dbReference>
<dbReference type="InterPro" id="IPR015797">
    <property type="entry name" value="NUDIX_hydrolase-like_dom_sf"/>
</dbReference>
<name>A0A917IB88_9HYPH</name>
<organism evidence="6 7">
    <name type="scientific">Alsobacter metallidurans</name>
    <dbReference type="NCBI Taxonomy" id="340221"/>
    <lineage>
        <taxon>Bacteria</taxon>
        <taxon>Pseudomonadati</taxon>
        <taxon>Pseudomonadota</taxon>
        <taxon>Alphaproteobacteria</taxon>
        <taxon>Hyphomicrobiales</taxon>
        <taxon>Alsobacteraceae</taxon>
        <taxon>Alsobacter</taxon>
    </lineage>
</organism>
<dbReference type="PROSITE" id="PS00893">
    <property type="entry name" value="NUDIX_BOX"/>
    <property type="match status" value="1"/>
</dbReference>
<dbReference type="InterPro" id="IPR020476">
    <property type="entry name" value="Nudix_hydrolase"/>
</dbReference>
<accession>A0A917IB88</accession>
<evidence type="ECO:0000256" key="2">
    <source>
        <dbReference type="ARBA" id="ARBA00022801"/>
    </source>
</evidence>
<comment type="similarity">
    <text evidence="3">Belongs to the Nudix hydrolase family.</text>
</comment>
<dbReference type="PANTHER" id="PTHR43046">
    <property type="entry name" value="GDP-MANNOSE MANNOSYL HYDROLASE"/>
    <property type="match status" value="1"/>
</dbReference>
<dbReference type="PANTHER" id="PTHR43046:SF14">
    <property type="entry name" value="MUTT_NUDIX FAMILY PROTEIN"/>
    <property type="match status" value="1"/>
</dbReference>
<dbReference type="SUPFAM" id="SSF55811">
    <property type="entry name" value="Nudix"/>
    <property type="match status" value="1"/>
</dbReference>
<proteinExistence type="inferred from homology"/>
<reference evidence="6" key="1">
    <citation type="journal article" date="2014" name="Int. J. Syst. Evol. Microbiol.">
        <title>Complete genome sequence of Corynebacterium casei LMG S-19264T (=DSM 44701T), isolated from a smear-ripened cheese.</title>
        <authorList>
            <consortium name="US DOE Joint Genome Institute (JGI-PGF)"/>
            <person name="Walter F."/>
            <person name="Albersmeier A."/>
            <person name="Kalinowski J."/>
            <person name="Ruckert C."/>
        </authorList>
    </citation>
    <scope>NUCLEOTIDE SEQUENCE</scope>
    <source>
        <strain evidence="6">CGMCC 1.12214</strain>
    </source>
</reference>
<keyword evidence="2 3" id="KW-0378">Hydrolase</keyword>
<dbReference type="Pfam" id="PF00293">
    <property type="entry name" value="NUDIX"/>
    <property type="match status" value="1"/>
</dbReference>
<protein>
    <submittedName>
        <fullName evidence="6">NUDIX hydrolase</fullName>
    </submittedName>
</protein>
<dbReference type="PROSITE" id="PS51462">
    <property type="entry name" value="NUDIX"/>
    <property type="match status" value="1"/>
</dbReference>
<evidence type="ECO:0000313" key="7">
    <source>
        <dbReference type="Proteomes" id="UP000603912"/>
    </source>
</evidence>
<evidence type="ECO:0000313" key="6">
    <source>
        <dbReference type="EMBL" id="GGH28784.1"/>
    </source>
</evidence>
<dbReference type="InterPro" id="IPR000086">
    <property type="entry name" value="NUDIX_hydrolase_dom"/>
</dbReference>